<evidence type="ECO:0000313" key="6">
    <source>
        <dbReference type="EMBL" id="KAL1489329.1"/>
    </source>
</evidence>
<dbReference type="InterPro" id="IPR019787">
    <property type="entry name" value="Znf_PHD-finger"/>
</dbReference>
<gene>
    <name evidence="6" type="ORF">ABEB36_014247</name>
</gene>
<dbReference type="Proteomes" id="UP001566132">
    <property type="component" value="Unassembled WGS sequence"/>
</dbReference>
<dbReference type="PROSITE" id="PS50016">
    <property type="entry name" value="ZF_PHD_2"/>
    <property type="match status" value="1"/>
</dbReference>
<reference evidence="6 7" key="1">
    <citation type="submission" date="2024-05" db="EMBL/GenBank/DDBJ databases">
        <title>Genetic variation in Jamaican populations of the coffee berry borer (Hypothenemus hampei).</title>
        <authorList>
            <person name="Errbii M."/>
            <person name="Myrie A."/>
        </authorList>
    </citation>
    <scope>NUCLEOTIDE SEQUENCE [LARGE SCALE GENOMIC DNA]</scope>
    <source>
        <strain evidence="6">JA-Hopewell-2020-01-JO</strain>
        <tissue evidence="6">Whole body</tissue>
    </source>
</reference>
<evidence type="ECO:0000256" key="4">
    <source>
        <dbReference type="PROSITE-ProRule" id="PRU00146"/>
    </source>
</evidence>
<sequence>MSESRNFCVKCDEVLTGRDTEKMLKCTANSCNKGIHYTCSSYNTSELQFLESNKDHVKWFCGGCKNTNDAVKINL</sequence>
<evidence type="ECO:0000256" key="3">
    <source>
        <dbReference type="ARBA" id="ARBA00022833"/>
    </source>
</evidence>
<name>A0ABD1E404_HYPHA</name>
<proteinExistence type="predicted"/>
<feature type="domain" description="PHD-type" evidence="5">
    <location>
        <begin position="5"/>
        <end position="67"/>
    </location>
</feature>
<evidence type="ECO:0000313" key="7">
    <source>
        <dbReference type="Proteomes" id="UP001566132"/>
    </source>
</evidence>
<keyword evidence="1" id="KW-0479">Metal-binding</keyword>
<dbReference type="EMBL" id="JBDJPC010000012">
    <property type="protein sequence ID" value="KAL1489329.1"/>
    <property type="molecule type" value="Genomic_DNA"/>
</dbReference>
<dbReference type="Gene3D" id="3.30.40.10">
    <property type="entry name" value="Zinc/RING finger domain, C3HC4 (zinc finger)"/>
    <property type="match status" value="1"/>
</dbReference>
<dbReference type="InterPro" id="IPR011011">
    <property type="entry name" value="Znf_FYVE_PHD"/>
</dbReference>
<organism evidence="6 7">
    <name type="scientific">Hypothenemus hampei</name>
    <name type="common">Coffee berry borer</name>
    <dbReference type="NCBI Taxonomy" id="57062"/>
    <lineage>
        <taxon>Eukaryota</taxon>
        <taxon>Metazoa</taxon>
        <taxon>Ecdysozoa</taxon>
        <taxon>Arthropoda</taxon>
        <taxon>Hexapoda</taxon>
        <taxon>Insecta</taxon>
        <taxon>Pterygota</taxon>
        <taxon>Neoptera</taxon>
        <taxon>Endopterygota</taxon>
        <taxon>Coleoptera</taxon>
        <taxon>Polyphaga</taxon>
        <taxon>Cucujiformia</taxon>
        <taxon>Curculionidae</taxon>
        <taxon>Scolytinae</taxon>
        <taxon>Hypothenemus</taxon>
    </lineage>
</organism>
<evidence type="ECO:0000256" key="1">
    <source>
        <dbReference type="ARBA" id="ARBA00022723"/>
    </source>
</evidence>
<evidence type="ECO:0000256" key="2">
    <source>
        <dbReference type="ARBA" id="ARBA00022771"/>
    </source>
</evidence>
<keyword evidence="3" id="KW-0862">Zinc</keyword>
<keyword evidence="7" id="KW-1185">Reference proteome</keyword>
<dbReference type="InterPro" id="IPR013083">
    <property type="entry name" value="Znf_RING/FYVE/PHD"/>
</dbReference>
<keyword evidence="2 4" id="KW-0863">Zinc-finger</keyword>
<dbReference type="SUPFAM" id="SSF57903">
    <property type="entry name" value="FYVE/PHD zinc finger"/>
    <property type="match status" value="1"/>
</dbReference>
<evidence type="ECO:0000259" key="5">
    <source>
        <dbReference type="PROSITE" id="PS50016"/>
    </source>
</evidence>
<dbReference type="AlphaFoldDB" id="A0ABD1E404"/>
<protein>
    <recommendedName>
        <fullName evidence="5">PHD-type domain-containing protein</fullName>
    </recommendedName>
</protein>
<comment type="caution">
    <text evidence="6">The sequence shown here is derived from an EMBL/GenBank/DDBJ whole genome shotgun (WGS) entry which is preliminary data.</text>
</comment>
<accession>A0ABD1E404</accession>
<dbReference type="GO" id="GO:0008270">
    <property type="term" value="F:zinc ion binding"/>
    <property type="evidence" value="ECO:0007669"/>
    <property type="project" value="UniProtKB-KW"/>
</dbReference>